<evidence type="ECO:0000313" key="2">
    <source>
        <dbReference type="EMBL" id="PJE95504.1"/>
    </source>
</evidence>
<sequence length="115" mass="12612">MSEFSADVEEVLASSRELRQLIHLGKGMIQRFEDGTSYYEGCWGVEGDDEFANNVVPQVRLTKEALGRAVGTVDQVADGVVETLAAEANAIRRPQDDALEDINRQGDGDDGDVRR</sequence>
<proteinExistence type="predicted"/>
<name>A0A2M8LU82_9ACTN</name>
<evidence type="ECO:0008006" key="4">
    <source>
        <dbReference type="Google" id="ProtNLM"/>
    </source>
</evidence>
<dbReference type="AlphaFoldDB" id="A0A2M8LU82"/>
<comment type="caution">
    <text evidence="2">The sequence shown here is derived from an EMBL/GenBank/DDBJ whole genome shotgun (WGS) entry which is preliminary data.</text>
</comment>
<evidence type="ECO:0000256" key="1">
    <source>
        <dbReference type="SAM" id="MobiDB-lite"/>
    </source>
</evidence>
<protein>
    <recommendedName>
        <fullName evidence="4">ESX-1 secretion-associated protein</fullName>
    </recommendedName>
</protein>
<dbReference type="EMBL" id="PGGW01000065">
    <property type="protein sequence ID" value="PJE95504.1"/>
    <property type="molecule type" value="Genomic_DNA"/>
</dbReference>
<keyword evidence="3" id="KW-1185">Reference proteome</keyword>
<feature type="region of interest" description="Disordered" evidence="1">
    <location>
        <begin position="95"/>
        <end position="115"/>
    </location>
</feature>
<organism evidence="2 3">
    <name type="scientific">Streptomyces carminius</name>
    <dbReference type="NCBI Taxonomy" id="2665496"/>
    <lineage>
        <taxon>Bacteria</taxon>
        <taxon>Bacillati</taxon>
        <taxon>Actinomycetota</taxon>
        <taxon>Actinomycetes</taxon>
        <taxon>Kitasatosporales</taxon>
        <taxon>Streptomycetaceae</taxon>
        <taxon>Streptomyces</taxon>
    </lineage>
</organism>
<gene>
    <name evidence="2" type="ORF">CUT44_23175</name>
</gene>
<accession>A0A2M8LU82</accession>
<dbReference type="RefSeq" id="WP_100203866.1">
    <property type="nucleotide sequence ID" value="NZ_PGGW01000065.1"/>
</dbReference>
<reference evidence="2 3" key="1">
    <citation type="submission" date="2017-11" db="EMBL/GenBank/DDBJ databases">
        <title>Streptomyces carmine sp. nov., a novel actinomycete isolated from Sophora alopecuroides in Xinjiang, China.</title>
        <authorList>
            <person name="Wang Y."/>
            <person name="Luo X."/>
            <person name="Wan C."/>
            <person name="Zhang L."/>
        </authorList>
    </citation>
    <scope>NUCLEOTIDE SEQUENCE [LARGE SCALE GENOMIC DNA]</scope>
    <source>
        <strain evidence="2 3">TRM SA0054</strain>
    </source>
</reference>
<evidence type="ECO:0000313" key="3">
    <source>
        <dbReference type="Proteomes" id="UP000230407"/>
    </source>
</evidence>
<dbReference type="Proteomes" id="UP000230407">
    <property type="component" value="Unassembled WGS sequence"/>
</dbReference>